<reference evidence="5" key="2">
    <citation type="submission" date="2006-09" db="EMBL/GenBank/DDBJ databases">
        <title>The genome sequence of Plasmodium falciparum Dd2.</title>
        <authorList>
            <consortium name="The Broad Institute Genome Sequencing Platform"/>
            <person name="Birren B."/>
            <person name="Lander E."/>
            <person name="Galagan J."/>
            <person name="Nusbaum C."/>
            <person name="Devon K."/>
            <person name="Henn M."/>
            <person name="Jaffe D."/>
            <person name="Butler J."/>
            <person name="Alvarez P."/>
            <person name="Gnerre S."/>
            <person name="Grabherr M."/>
            <person name="Kleber M."/>
            <person name="Mauceli E."/>
            <person name="Brockman W."/>
            <person name="MacCallum I.A."/>
            <person name="Rounsley S."/>
            <person name="Young S."/>
            <person name="LaButti K."/>
            <person name="Pushparaj V."/>
            <person name="DeCaprio D."/>
            <person name="Crawford M."/>
            <person name="Koehrsen M."/>
            <person name="Engels R."/>
            <person name="Montgomery P."/>
            <person name="Pearson M."/>
            <person name="Howarth C."/>
            <person name="Larson L."/>
            <person name="Luoma S."/>
            <person name="White J."/>
            <person name="Kodira C."/>
            <person name="Zeng Q."/>
            <person name="O'Leary S."/>
            <person name="Yandava C."/>
            <person name="Alvarado L."/>
            <person name="Wirth D."/>
            <person name="Volkman S."/>
            <person name="Hartl D."/>
        </authorList>
    </citation>
    <scope>NUCLEOTIDE SEQUENCE [LARGE SCALE GENOMIC DNA]</scope>
</reference>
<evidence type="ECO:0000313" key="4">
    <source>
        <dbReference type="EMBL" id="KOB85834.1"/>
    </source>
</evidence>
<name>A0A0L7LYZ8_PLAF4</name>
<dbReference type="InterPro" id="IPR003409">
    <property type="entry name" value="MORN"/>
</dbReference>
<feature type="compositionally biased region" description="Basic and acidic residues" evidence="3">
    <location>
        <begin position="658"/>
        <end position="671"/>
    </location>
</feature>
<dbReference type="PANTHER" id="PTHR43215">
    <property type="entry name" value="RADIAL SPOKE HEAD 1 HOMOLOG"/>
    <property type="match status" value="1"/>
</dbReference>
<dbReference type="Gene3D" id="2.20.110.10">
    <property type="entry name" value="Histone H3 K4-specific methyltransferase SET7/9 N-terminal domain"/>
    <property type="match status" value="1"/>
</dbReference>
<dbReference type="SUPFAM" id="SSF82185">
    <property type="entry name" value="Histone H3 K4-specific methyltransferase SET7/9 N-terminal domain"/>
    <property type="match status" value="1"/>
</dbReference>
<dbReference type="PANTHER" id="PTHR43215:SF14">
    <property type="entry name" value="RADIAL SPOKE HEAD 1 HOMOLOG"/>
    <property type="match status" value="1"/>
</dbReference>
<feature type="coiled-coil region" evidence="2">
    <location>
        <begin position="712"/>
        <end position="739"/>
    </location>
</feature>
<organism evidence="4 5">
    <name type="scientific">Plasmodium falciparum (isolate Dd2)</name>
    <dbReference type="NCBI Taxonomy" id="57267"/>
    <lineage>
        <taxon>Eukaryota</taxon>
        <taxon>Sar</taxon>
        <taxon>Alveolata</taxon>
        <taxon>Apicomplexa</taxon>
        <taxon>Aconoidasida</taxon>
        <taxon>Haemosporida</taxon>
        <taxon>Plasmodiidae</taxon>
        <taxon>Plasmodium</taxon>
        <taxon>Plasmodium (Laverania)</taxon>
    </lineage>
</organism>
<feature type="compositionally biased region" description="Basic and acidic residues" evidence="3">
    <location>
        <begin position="688"/>
        <end position="704"/>
    </location>
</feature>
<reference evidence="5" key="1">
    <citation type="submission" date="2006-09" db="EMBL/GenBank/DDBJ databases">
        <title>Annotation of Plasmodium falciparum Dd2.</title>
        <authorList>
            <consortium name="The Broad Institute Genome Sequencing Platform"/>
            <person name="Volkman S.K."/>
            <person name="Neafsey D.E."/>
            <person name="Dash A.P."/>
            <person name="Chitnis C.E."/>
            <person name="Hartl D.L."/>
            <person name="Young S.K."/>
            <person name="Zeng Q."/>
            <person name="Koehrsen M."/>
            <person name="Alvarado L."/>
            <person name="Berlin A."/>
            <person name="Borenstein D."/>
            <person name="Chapman S.B."/>
            <person name="Chen Z."/>
            <person name="Engels R."/>
            <person name="Freedman E."/>
            <person name="Gellesch M."/>
            <person name="Goldberg J."/>
            <person name="Griggs A."/>
            <person name="Gujja S."/>
            <person name="Heilman E.R."/>
            <person name="Heiman D.I."/>
            <person name="Howarth C."/>
            <person name="Jen D."/>
            <person name="Larson L."/>
            <person name="Mehta T."/>
            <person name="Neiman D."/>
            <person name="Park D."/>
            <person name="Pearson M."/>
            <person name="Roberts A."/>
            <person name="Saif S."/>
            <person name="Shea T."/>
            <person name="Shenoy N."/>
            <person name="Sisk P."/>
            <person name="Stolte C."/>
            <person name="Sykes S."/>
            <person name="Walk T."/>
            <person name="White J."/>
            <person name="Yandava C."/>
            <person name="Haas B."/>
            <person name="Henn M.R."/>
            <person name="Nusbaum C."/>
            <person name="Birren B."/>
        </authorList>
    </citation>
    <scope>NUCLEOTIDE SEQUENCE [LARGE SCALE GENOMIC DNA]</scope>
</reference>
<feature type="region of interest" description="Disordered" evidence="3">
    <location>
        <begin position="645"/>
        <end position="706"/>
    </location>
</feature>
<keyword evidence="2" id="KW-0175">Coiled coil</keyword>
<gene>
    <name evidence="4" type="ORF">PFDG_01323</name>
</gene>
<evidence type="ECO:0008006" key="6">
    <source>
        <dbReference type="Google" id="ProtNLM"/>
    </source>
</evidence>
<feature type="compositionally biased region" description="Acidic residues" evidence="3">
    <location>
        <begin position="672"/>
        <end position="684"/>
    </location>
</feature>
<evidence type="ECO:0000256" key="3">
    <source>
        <dbReference type="SAM" id="MobiDB-lite"/>
    </source>
</evidence>
<proteinExistence type="predicted"/>
<sequence>MCVNSYGCLYLFLKKQGNFENGKKKGIGFQRYQNGDFYYGEWENNKKNGKGIYYFYSTKEYYCGEWNKGNFNNGSWVISEDVKYVGTYFKNKPKFKGNFLFSNNMKINVFFHQFVNLSNMNEEEIQLIWKNEGCFPKINDALNKYTMNTLNYHHSNNFSCEENKETYRKNTLNMNATSDDDNELETYSSIILDKINHFKAQEEKIIYEESRREPNIYSNMSTILNFVKEQNKMNTLHIKNFIMENLKVTEEIKHDKDINNLMRRIEHEEIKELISSNGKRYFMEIRKIYFLMKKFHKEGYFPSSNKDVLKKQSFKRNKNIKNLLQESIKKKNIQIQKLLKQYIILKGYYKNVCKKYRQENELLKSFFSFSNNQSYYLNLKYSPPHSRRNRIYFYPYTKLLRRKRLRRISHFKEDRYVIHKEYFSNSIFRKYTHHKKRYKEIIQDILNDNKLLNLHFKRYKEKYKKKKKKKLHISSKRKKDKRNLDLYCKKKKKEIIYTHLFLPTRLREKINKSSNYNYLNKEGENIINKEEENILHKEEEHILHKDEENYMKEEEENILHKDEEETILYKEEENILHKDEEENILYKEEENILHTDEEENILHKEEENILHKDEEENILHKEEENILHKEEANIIETKNAEVKKKKNTLRKKKKKEKKNFLNDHMKEVTKNDDDDDDDDDDDENNMIKVEEKQKYNDEDGKENVSIDNVEECNKMKDEYDKKENNVSNIEEENIILDSKEQNIILDTNKEKLISKEKKKKKISRKIKKTKIEDNKDIKENENFNEIYDEKNIGKKEEYIIYEEKNKEHNVITQKDNAKMDNIDEQ</sequence>
<dbReference type="SMART" id="SM00698">
    <property type="entry name" value="MORN"/>
    <property type="match status" value="3"/>
</dbReference>
<accession>A0A0L7LYZ8</accession>
<protein>
    <recommendedName>
        <fullName evidence="6">MORN repeat protein</fullName>
    </recommendedName>
</protein>
<dbReference type="AlphaFoldDB" id="A0A0L7LYZ8"/>
<dbReference type="KEGG" id="pfd:PFDG_01323"/>
<evidence type="ECO:0000313" key="5">
    <source>
        <dbReference type="Proteomes" id="UP000054282"/>
    </source>
</evidence>
<dbReference type="EMBL" id="DS016190">
    <property type="protein sequence ID" value="KOB85834.1"/>
    <property type="molecule type" value="Genomic_DNA"/>
</dbReference>
<evidence type="ECO:0000256" key="2">
    <source>
        <dbReference type="SAM" id="Coils"/>
    </source>
</evidence>
<keyword evidence="1" id="KW-0677">Repeat</keyword>
<dbReference type="Proteomes" id="UP000054282">
    <property type="component" value="Unassembled WGS sequence"/>
</dbReference>
<feature type="compositionally biased region" description="Basic residues" evidence="3">
    <location>
        <begin position="645"/>
        <end position="657"/>
    </location>
</feature>
<dbReference type="OMA" id="VIHKEYF"/>
<evidence type="ECO:0000256" key="1">
    <source>
        <dbReference type="ARBA" id="ARBA00022737"/>
    </source>
</evidence>